<dbReference type="AlphaFoldDB" id="A0AAV2ERU7"/>
<reference evidence="3 4" key="1">
    <citation type="submission" date="2024-04" db="EMBL/GenBank/DDBJ databases">
        <authorList>
            <person name="Fracassetti M."/>
        </authorList>
    </citation>
    <scope>NUCLEOTIDE SEQUENCE [LARGE SCALE GENOMIC DNA]</scope>
</reference>
<organism evidence="3 4">
    <name type="scientific">Linum trigynum</name>
    <dbReference type="NCBI Taxonomy" id="586398"/>
    <lineage>
        <taxon>Eukaryota</taxon>
        <taxon>Viridiplantae</taxon>
        <taxon>Streptophyta</taxon>
        <taxon>Embryophyta</taxon>
        <taxon>Tracheophyta</taxon>
        <taxon>Spermatophyta</taxon>
        <taxon>Magnoliopsida</taxon>
        <taxon>eudicotyledons</taxon>
        <taxon>Gunneridae</taxon>
        <taxon>Pentapetalae</taxon>
        <taxon>rosids</taxon>
        <taxon>fabids</taxon>
        <taxon>Malpighiales</taxon>
        <taxon>Linaceae</taxon>
        <taxon>Linum</taxon>
    </lineage>
</organism>
<sequence>MAENQREAGAVQARNLNDAAAEEEAPRTMRYYMAPRPANIQSPILHPPVAANNIEIKPALVTMIQNNALFHGLPSESPREHVQRFLELAGSLKINGMPDEALQLRLFPYSLAGKAIRWLNNHPPRSITSWDNLLYKFITYYCPPSKTAKWRKIITHFEEEEDETLRDAWERYSDYFLQCPHHGFEEQFRIETFYGGLIQEDKILIDSLCQWKLMNMNPPQVTELLEEMALKGYNWGLTRSGKRSNDRGVRSMGESAPLEAKLDKSIEVILEDKKQGKRSMMSYDWCSSTNHEIAEGQAMKEATTPEEQVNFVVNARANNLYNNTYNPGWRNHSNFSWSSPTNPRPLGFQGPTGNYQPRPTFIQQRPQVQSWNFQQPYLAQGGQGFQQQQQQPDKLSKLEDLVNTFVSTSAQKFEKIEQFMGVATTKFTSVEAEL</sequence>
<evidence type="ECO:0000259" key="2">
    <source>
        <dbReference type="Pfam" id="PF03732"/>
    </source>
</evidence>
<protein>
    <recommendedName>
        <fullName evidence="2">Retrotransposon gag domain-containing protein</fullName>
    </recommendedName>
</protein>
<evidence type="ECO:0000313" key="3">
    <source>
        <dbReference type="EMBL" id="CAL1388462.1"/>
    </source>
</evidence>
<proteinExistence type="predicted"/>
<feature type="domain" description="Retrotransposon gag" evidence="2">
    <location>
        <begin position="105"/>
        <end position="197"/>
    </location>
</feature>
<gene>
    <name evidence="3" type="ORF">LTRI10_LOCUS29390</name>
</gene>
<keyword evidence="4" id="KW-1185">Reference proteome</keyword>
<dbReference type="PANTHER" id="PTHR33223:SF11">
    <property type="entry name" value="ELEMENT PROTEIN, PUTATIVE-RELATED"/>
    <property type="match status" value="1"/>
</dbReference>
<evidence type="ECO:0000256" key="1">
    <source>
        <dbReference type="SAM" id="MobiDB-lite"/>
    </source>
</evidence>
<evidence type="ECO:0000313" key="4">
    <source>
        <dbReference type="Proteomes" id="UP001497516"/>
    </source>
</evidence>
<dbReference type="EMBL" id="OZ034818">
    <property type="protein sequence ID" value="CAL1388462.1"/>
    <property type="molecule type" value="Genomic_DNA"/>
</dbReference>
<dbReference type="Proteomes" id="UP001497516">
    <property type="component" value="Chromosome 5"/>
</dbReference>
<accession>A0AAV2ERU7</accession>
<dbReference type="PANTHER" id="PTHR33223">
    <property type="entry name" value="CCHC-TYPE DOMAIN-CONTAINING PROTEIN"/>
    <property type="match status" value="1"/>
</dbReference>
<name>A0AAV2ERU7_9ROSI</name>
<feature type="region of interest" description="Disordered" evidence="1">
    <location>
        <begin position="1"/>
        <end position="22"/>
    </location>
</feature>
<dbReference type="InterPro" id="IPR005162">
    <property type="entry name" value="Retrotrans_gag_dom"/>
</dbReference>
<dbReference type="Pfam" id="PF03732">
    <property type="entry name" value="Retrotrans_gag"/>
    <property type="match status" value="1"/>
</dbReference>